<feature type="chain" id="PRO_5043795874" description="Lipoprotein" evidence="1">
    <location>
        <begin position="29"/>
        <end position="198"/>
    </location>
</feature>
<accession>A0AAU9AMA4</accession>
<evidence type="ECO:0000256" key="1">
    <source>
        <dbReference type="SAM" id="SignalP"/>
    </source>
</evidence>
<reference evidence="2 3" key="1">
    <citation type="journal article" date="2017" name="DNA Res.">
        <title>Complete genome sequence and expression profile of the commercial lytic enzyme producer Lysobacter enzymogenes M497-1.</title>
        <authorList>
            <person name="Takami H."/>
            <person name="Toyoda A."/>
            <person name="Uchiyama I."/>
            <person name="Itoh T."/>
            <person name="Takaki Y."/>
            <person name="Arai W."/>
            <person name="Nishi S."/>
            <person name="Kawai M."/>
            <person name="Shinya K."/>
            <person name="Ikeda H."/>
        </authorList>
    </citation>
    <scope>NUCLEOTIDE SEQUENCE [LARGE SCALE GENOMIC DNA]</scope>
    <source>
        <strain evidence="2 3">M497-1</strain>
    </source>
</reference>
<organism evidence="2 3">
    <name type="scientific">Lysobacter enzymogenes</name>
    <dbReference type="NCBI Taxonomy" id="69"/>
    <lineage>
        <taxon>Bacteria</taxon>
        <taxon>Pseudomonadati</taxon>
        <taxon>Pseudomonadota</taxon>
        <taxon>Gammaproteobacteria</taxon>
        <taxon>Lysobacterales</taxon>
        <taxon>Lysobacteraceae</taxon>
        <taxon>Lysobacter</taxon>
    </lineage>
</organism>
<dbReference type="GeneID" id="83064795"/>
<dbReference type="KEGG" id="lem:LEN_2962"/>
<proteinExistence type="predicted"/>
<protein>
    <recommendedName>
        <fullName evidence="4">Lipoprotein</fullName>
    </recommendedName>
</protein>
<dbReference type="PROSITE" id="PS51257">
    <property type="entry name" value="PROKAR_LIPOPROTEIN"/>
    <property type="match status" value="1"/>
</dbReference>
<keyword evidence="1" id="KW-0732">Signal</keyword>
<dbReference type="EMBL" id="AP014940">
    <property type="protein sequence ID" value="BAV98449.1"/>
    <property type="molecule type" value="Genomic_DNA"/>
</dbReference>
<evidence type="ECO:0008006" key="4">
    <source>
        <dbReference type="Google" id="ProtNLM"/>
    </source>
</evidence>
<dbReference type="RefSeq" id="WP_096378910.1">
    <property type="nucleotide sequence ID" value="NZ_AP014940.1"/>
</dbReference>
<evidence type="ECO:0000313" key="3">
    <source>
        <dbReference type="Proteomes" id="UP000218824"/>
    </source>
</evidence>
<feature type="signal peptide" evidence="1">
    <location>
        <begin position="1"/>
        <end position="28"/>
    </location>
</feature>
<gene>
    <name evidence="2" type="ORF">LEN_2962</name>
</gene>
<dbReference type="AlphaFoldDB" id="A0AAU9AMA4"/>
<dbReference type="Proteomes" id="UP000218824">
    <property type="component" value="Chromosome"/>
</dbReference>
<sequence length="198" mass="20298">MNRGLFQSARVRGALLAMSIAALSGCGAADAPQAAPKAASAPAKASAPAAPAFDFEAWVAANASCQGDYIADLQDAQFAQRLLASGVRVSEDSGIGEIGVGGGTLTPDKPIRLHGFPVKQVTYYYDSGAMFAVLVEADAAQARAAVGAKPLPQVYRPDYQDGVPTAAASEDVPMPDIQFVRPGKQPGTQEIGCVGFDG</sequence>
<name>A0AAU9AMA4_LYSEN</name>
<evidence type="ECO:0000313" key="2">
    <source>
        <dbReference type="EMBL" id="BAV98449.1"/>
    </source>
</evidence>